<keyword evidence="3" id="KW-0472">Membrane</keyword>
<dbReference type="SUPFAM" id="SSF53067">
    <property type="entry name" value="Actin-like ATPase domain"/>
    <property type="match status" value="1"/>
</dbReference>
<dbReference type="InterPro" id="IPR043129">
    <property type="entry name" value="ATPase_NBD"/>
</dbReference>
<protein>
    <submittedName>
        <fullName evidence="4">Uncharacterized protein</fullName>
    </submittedName>
</protein>
<dbReference type="InterPro" id="IPR004000">
    <property type="entry name" value="Actin"/>
</dbReference>
<proteinExistence type="predicted"/>
<name>X6MUZ8_RETFI</name>
<feature type="compositionally biased region" description="Polar residues" evidence="2">
    <location>
        <begin position="47"/>
        <end position="60"/>
    </location>
</feature>
<evidence type="ECO:0000256" key="3">
    <source>
        <dbReference type="SAM" id="Phobius"/>
    </source>
</evidence>
<feature type="transmembrane region" description="Helical" evidence="3">
    <location>
        <begin position="209"/>
        <end position="230"/>
    </location>
</feature>
<dbReference type="EMBL" id="ASPP01016579">
    <property type="protein sequence ID" value="ETO17461.1"/>
    <property type="molecule type" value="Genomic_DNA"/>
</dbReference>
<feature type="compositionally biased region" description="Polar residues" evidence="2">
    <location>
        <begin position="67"/>
        <end position="76"/>
    </location>
</feature>
<evidence type="ECO:0000256" key="2">
    <source>
        <dbReference type="SAM" id="MobiDB-lite"/>
    </source>
</evidence>
<evidence type="ECO:0000313" key="4">
    <source>
        <dbReference type="EMBL" id="ETO17461.1"/>
    </source>
</evidence>
<organism evidence="4 5">
    <name type="scientific">Reticulomyxa filosa</name>
    <dbReference type="NCBI Taxonomy" id="46433"/>
    <lineage>
        <taxon>Eukaryota</taxon>
        <taxon>Sar</taxon>
        <taxon>Rhizaria</taxon>
        <taxon>Retaria</taxon>
        <taxon>Foraminifera</taxon>
        <taxon>Monothalamids</taxon>
        <taxon>Reticulomyxidae</taxon>
        <taxon>Reticulomyxa</taxon>
    </lineage>
</organism>
<keyword evidence="5" id="KW-1185">Reference proteome</keyword>
<comment type="catalytic activity">
    <reaction evidence="1">
        <text>ATP + H2O = ADP + phosphate + H(+)</text>
        <dbReference type="Rhea" id="RHEA:13065"/>
        <dbReference type="ChEBI" id="CHEBI:15377"/>
        <dbReference type="ChEBI" id="CHEBI:15378"/>
        <dbReference type="ChEBI" id="CHEBI:30616"/>
        <dbReference type="ChEBI" id="CHEBI:43474"/>
        <dbReference type="ChEBI" id="CHEBI:456216"/>
    </reaction>
</comment>
<keyword evidence="3" id="KW-1133">Transmembrane helix</keyword>
<keyword evidence="3" id="KW-0812">Transmembrane</keyword>
<sequence length="282" mass="32956">MYYPDYYYKDIIQEIILHCAPFKAYHTFTLPDKNELLISSYTHISNQANPSKSSSTLNQLESKEQENQTGEMSGVTSPAAAGGNKEEISLSHERFEPCEILFQPWRYYEAQSLFESGFSSYLQKNLIGLDGLIIQTYQKCDGIANKHDIVLSGGNILLPGIVERLKFELKNKHKHGHTNFRGGVPNITVPINVLIKGPFNEHPFFLCRALFLFLSFLYFFYIHSQPIFYFNFFRNFRKFFIPLLKQILWLYERLTYSEILNLESFLEIFQKCKFMASRMKIV</sequence>
<evidence type="ECO:0000256" key="1">
    <source>
        <dbReference type="ARBA" id="ARBA00049360"/>
    </source>
</evidence>
<feature type="region of interest" description="Disordered" evidence="2">
    <location>
        <begin position="47"/>
        <end position="83"/>
    </location>
</feature>
<dbReference type="Pfam" id="PF00022">
    <property type="entry name" value="Actin"/>
    <property type="match status" value="1"/>
</dbReference>
<accession>X6MUZ8</accession>
<dbReference type="Gene3D" id="3.30.420.40">
    <property type="match status" value="1"/>
</dbReference>
<comment type="caution">
    <text evidence="4">The sequence shown here is derived from an EMBL/GenBank/DDBJ whole genome shotgun (WGS) entry which is preliminary data.</text>
</comment>
<reference evidence="4 5" key="1">
    <citation type="journal article" date="2013" name="Curr. Biol.">
        <title>The Genome of the Foraminiferan Reticulomyxa filosa.</title>
        <authorList>
            <person name="Glockner G."/>
            <person name="Hulsmann N."/>
            <person name="Schleicher M."/>
            <person name="Noegel A.A."/>
            <person name="Eichinger L."/>
            <person name="Gallinger C."/>
            <person name="Pawlowski J."/>
            <person name="Sierra R."/>
            <person name="Euteneuer U."/>
            <person name="Pillet L."/>
            <person name="Moustafa A."/>
            <person name="Platzer M."/>
            <person name="Groth M."/>
            <person name="Szafranski K."/>
            <person name="Schliwa M."/>
        </authorList>
    </citation>
    <scope>NUCLEOTIDE SEQUENCE [LARGE SCALE GENOMIC DNA]</scope>
</reference>
<dbReference type="Proteomes" id="UP000023152">
    <property type="component" value="Unassembled WGS sequence"/>
</dbReference>
<dbReference type="AlphaFoldDB" id="X6MUZ8"/>
<evidence type="ECO:0000313" key="5">
    <source>
        <dbReference type="Proteomes" id="UP000023152"/>
    </source>
</evidence>
<gene>
    <name evidence="4" type="ORF">RFI_19861</name>
</gene>